<protein>
    <recommendedName>
        <fullName evidence="4">Porin</fullName>
    </recommendedName>
</protein>
<evidence type="ECO:0008006" key="4">
    <source>
        <dbReference type="Google" id="ProtNLM"/>
    </source>
</evidence>
<proteinExistence type="predicted"/>
<accession>B7KXQ2</accession>
<dbReference type="AlphaFoldDB" id="B7KXQ2"/>
<sequence>MRRCRRFANNSASIISVSQAQANQTSAQASINQDLTARTDAGTVSGQFLMGATSSAAGVSVRIAAYVKTDRYGAPFYGGWFLDALPNGAARFVDDANFFALTANGGLTYLF</sequence>
<dbReference type="Proteomes" id="UP000002385">
    <property type="component" value="Chromosome"/>
</dbReference>
<feature type="chain" id="PRO_5002856867" description="Porin" evidence="1">
    <location>
        <begin position="23"/>
        <end position="111"/>
    </location>
</feature>
<reference evidence="2 3" key="2">
    <citation type="journal article" date="2012" name="J. Bacteriol.">
        <title>Complete genome sequences of six strains of the genus Methylobacterium.</title>
        <authorList>
            <person name="Marx C.J."/>
            <person name="Bringel F."/>
            <person name="Chistoserdova L."/>
            <person name="Moulin L."/>
            <person name="Farhan Ul Haque M."/>
            <person name="Fleischman D.E."/>
            <person name="Gruffaz C."/>
            <person name="Jourand P."/>
            <person name="Knief C."/>
            <person name="Lee M.C."/>
            <person name="Muller E.E."/>
            <person name="Nadalig T."/>
            <person name="Peyraud R."/>
            <person name="Roselli S."/>
            <person name="Russ L."/>
            <person name="Goodwin L.A."/>
            <person name="Ivanova N."/>
            <person name="Kyrpides N."/>
            <person name="Lajus A."/>
            <person name="Land M.L."/>
            <person name="Medigue C."/>
            <person name="Mikhailova N."/>
            <person name="Nolan M."/>
            <person name="Woyke T."/>
            <person name="Stolyar S."/>
            <person name="Vorholt J.A."/>
            <person name="Vuilleumier S."/>
        </authorList>
    </citation>
    <scope>NUCLEOTIDE SEQUENCE [LARGE SCALE GENOMIC DNA]</scope>
    <source>
        <strain evidence="3">CM4 / NCIMB 13688</strain>
    </source>
</reference>
<evidence type="ECO:0000313" key="3">
    <source>
        <dbReference type="Proteomes" id="UP000002385"/>
    </source>
</evidence>
<evidence type="ECO:0000256" key="1">
    <source>
        <dbReference type="SAM" id="SignalP"/>
    </source>
</evidence>
<gene>
    <name evidence="2" type="ordered locus">Mchl_3838</name>
</gene>
<evidence type="ECO:0000313" key="2">
    <source>
        <dbReference type="EMBL" id="ACK84654.1"/>
    </source>
</evidence>
<keyword evidence="1" id="KW-0732">Signal</keyword>
<reference evidence="3" key="1">
    <citation type="submission" date="2008-12" db="EMBL/GenBank/DDBJ databases">
        <title>Complete sequence of chromosome of Methylobacterium chloromethanicum CM4.</title>
        <authorList>
            <consortium name="US DOE Joint Genome Institute"/>
            <person name="Lucas S."/>
            <person name="Copeland A."/>
            <person name="Lapidus A."/>
            <person name="Glavina del Rio T."/>
            <person name="Dalin E."/>
            <person name="Tice H."/>
            <person name="Bruce D."/>
            <person name="Goodwin L."/>
            <person name="Pitluck S."/>
            <person name="Chertkov O."/>
            <person name="Brettin T."/>
            <person name="Detter J.C."/>
            <person name="Han C."/>
            <person name="Larimer F."/>
            <person name="Land M."/>
            <person name="Hauser L."/>
            <person name="Kyrpides N."/>
            <person name="Mikhailova N."/>
            <person name="Marx C."/>
            <person name="Richardson P."/>
        </authorList>
    </citation>
    <scope>NUCLEOTIDE SEQUENCE [LARGE SCALE GENOMIC DNA]</scope>
    <source>
        <strain evidence="3">CM4 / NCIMB 13688</strain>
    </source>
</reference>
<name>B7KXQ2_METC4</name>
<dbReference type="RefSeq" id="WP_015951852.1">
    <property type="nucleotide sequence ID" value="NC_011757.1"/>
</dbReference>
<organism evidence="2 3">
    <name type="scientific">Methylorubrum extorquens (strain CM4 / NCIMB 13688)</name>
    <name type="common">Methylobacterium extorquens</name>
    <dbReference type="NCBI Taxonomy" id="440085"/>
    <lineage>
        <taxon>Bacteria</taxon>
        <taxon>Pseudomonadati</taxon>
        <taxon>Pseudomonadota</taxon>
        <taxon>Alphaproteobacteria</taxon>
        <taxon>Hyphomicrobiales</taxon>
        <taxon>Methylobacteriaceae</taxon>
        <taxon>Methylorubrum</taxon>
    </lineage>
</organism>
<dbReference type="EMBL" id="CP001298">
    <property type="protein sequence ID" value="ACK84654.1"/>
    <property type="molecule type" value="Genomic_DNA"/>
</dbReference>
<feature type="signal peptide" evidence="1">
    <location>
        <begin position="1"/>
        <end position="22"/>
    </location>
</feature>
<dbReference type="HOGENOM" id="CLU_2155342_0_0_5"/>
<dbReference type="KEGG" id="mch:Mchl_3838"/>